<dbReference type="OrthoDB" id="8027319at2759"/>
<keyword evidence="3" id="KW-1185">Reference proteome</keyword>
<accession>A0A9N9QR78</accession>
<sequence length="139" mass="15361">MVYGLIHRQISEKVPRDKVQSFQELLTQARLAEETFESPDVSKITGTEFKGQKRCVYCKNASHVKEECRKLKKAFELGNSPQNVTRNTVHQTQANVQVQNATAQEISSPVSCYGCGTPGFIRSNCPNSSTKYGSSLGSS</sequence>
<dbReference type="EMBL" id="OU892283">
    <property type="protein sequence ID" value="CAG9771273.1"/>
    <property type="molecule type" value="Genomic_DNA"/>
</dbReference>
<dbReference type="SMART" id="SM00343">
    <property type="entry name" value="ZnF_C2HC"/>
    <property type="match status" value="2"/>
</dbReference>
<evidence type="ECO:0000313" key="2">
    <source>
        <dbReference type="EMBL" id="CAG9771273.1"/>
    </source>
</evidence>
<protein>
    <recommendedName>
        <fullName evidence="1">CCHC-type domain-containing protein</fullName>
    </recommendedName>
</protein>
<dbReference type="Gene3D" id="4.10.60.10">
    <property type="entry name" value="Zinc finger, CCHC-type"/>
    <property type="match status" value="1"/>
</dbReference>
<evidence type="ECO:0000313" key="3">
    <source>
        <dbReference type="Proteomes" id="UP001152799"/>
    </source>
</evidence>
<dbReference type="GO" id="GO:0003676">
    <property type="term" value="F:nucleic acid binding"/>
    <property type="evidence" value="ECO:0007669"/>
    <property type="project" value="InterPro"/>
</dbReference>
<name>A0A9N9QR78_9CUCU</name>
<organism evidence="2 3">
    <name type="scientific">Ceutorhynchus assimilis</name>
    <name type="common">cabbage seed weevil</name>
    <dbReference type="NCBI Taxonomy" id="467358"/>
    <lineage>
        <taxon>Eukaryota</taxon>
        <taxon>Metazoa</taxon>
        <taxon>Ecdysozoa</taxon>
        <taxon>Arthropoda</taxon>
        <taxon>Hexapoda</taxon>
        <taxon>Insecta</taxon>
        <taxon>Pterygota</taxon>
        <taxon>Neoptera</taxon>
        <taxon>Endopterygota</taxon>
        <taxon>Coleoptera</taxon>
        <taxon>Polyphaga</taxon>
        <taxon>Cucujiformia</taxon>
        <taxon>Curculionidae</taxon>
        <taxon>Ceutorhynchinae</taxon>
        <taxon>Ceutorhynchus</taxon>
    </lineage>
</organism>
<proteinExistence type="predicted"/>
<dbReference type="Proteomes" id="UP001152799">
    <property type="component" value="Chromosome 7"/>
</dbReference>
<dbReference type="InterPro" id="IPR001878">
    <property type="entry name" value="Znf_CCHC"/>
</dbReference>
<feature type="domain" description="CCHC-type" evidence="1">
    <location>
        <begin position="54"/>
        <end position="70"/>
    </location>
</feature>
<dbReference type="GO" id="GO:0008270">
    <property type="term" value="F:zinc ion binding"/>
    <property type="evidence" value="ECO:0007669"/>
    <property type="project" value="InterPro"/>
</dbReference>
<gene>
    <name evidence="2" type="ORF">CEUTPL_LOCUS11711</name>
</gene>
<dbReference type="AlphaFoldDB" id="A0A9N9QR78"/>
<feature type="domain" description="CCHC-type" evidence="1">
    <location>
        <begin position="111"/>
        <end position="127"/>
    </location>
</feature>
<reference evidence="2" key="1">
    <citation type="submission" date="2022-01" db="EMBL/GenBank/DDBJ databases">
        <authorList>
            <person name="King R."/>
        </authorList>
    </citation>
    <scope>NUCLEOTIDE SEQUENCE</scope>
</reference>
<evidence type="ECO:0000259" key="1">
    <source>
        <dbReference type="SMART" id="SM00343"/>
    </source>
</evidence>